<protein>
    <submittedName>
        <fullName evidence="1">Crp/Fnr family transcriptional regulator</fullName>
    </submittedName>
</protein>
<comment type="caution">
    <text evidence="1">The sequence shown here is derived from an EMBL/GenBank/DDBJ whole genome shotgun (WGS) entry which is preliminary data.</text>
</comment>
<name>A0ABV9T0X4_9BACT</name>
<evidence type="ECO:0000313" key="1">
    <source>
        <dbReference type="EMBL" id="MFC4872108.1"/>
    </source>
</evidence>
<proteinExistence type="predicted"/>
<evidence type="ECO:0000313" key="2">
    <source>
        <dbReference type="Proteomes" id="UP001595818"/>
    </source>
</evidence>
<organism evidence="1 2">
    <name type="scientific">Negadavirga shengliensis</name>
    <dbReference type="NCBI Taxonomy" id="1389218"/>
    <lineage>
        <taxon>Bacteria</taxon>
        <taxon>Pseudomonadati</taxon>
        <taxon>Bacteroidota</taxon>
        <taxon>Cytophagia</taxon>
        <taxon>Cytophagales</taxon>
        <taxon>Cyclobacteriaceae</taxon>
        <taxon>Negadavirga</taxon>
    </lineage>
</organism>
<keyword evidence="2" id="KW-1185">Reference proteome</keyword>
<reference evidence="2" key="1">
    <citation type="journal article" date="2019" name="Int. J. Syst. Evol. Microbiol.">
        <title>The Global Catalogue of Microorganisms (GCM) 10K type strain sequencing project: providing services to taxonomists for standard genome sequencing and annotation.</title>
        <authorList>
            <consortium name="The Broad Institute Genomics Platform"/>
            <consortium name="The Broad Institute Genome Sequencing Center for Infectious Disease"/>
            <person name="Wu L."/>
            <person name="Ma J."/>
        </authorList>
    </citation>
    <scope>NUCLEOTIDE SEQUENCE [LARGE SCALE GENOMIC DNA]</scope>
    <source>
        <strain evidence="2">CGMCC 4.7466</strain>
    </source>
</reference>
<dbReference type="EMBL" id="JBHSJJ010000005">
    <property type="protein sequence ID" value="MFC4872108.1"/>
    <property type="molecule type" value="Genomic_DNA"/>
</dbReference>
<dbReference type="InterPro" id="IPR018490">
    <property type="entry name" value="cNMP-bd_dom_sf"/>
</dbReference>
<sequence length="197" mass="23218">METDLTLLFDYLSRFITVNNELKTYILNTIDIRRYGTSRTIVCLDEVPGHCWFLLQGTAMEYTYDDFDNLVPMRFFRAGDTVMPSGFMRREPAHTAIRILEETTALTSTYEQLMEMLNEFPETNQLMVLATEAYYAENSKEKEYLQRKADAEERVFYFENKYPDLLQKIPAKYIASFLQITPSTYSRARRKLRKGNN</sequence>
<dbReference type="Proteomes" id="UP001595818">
    <property type="component" value="Unassembled WGS sequence"/>
</dbReference>
<dbReference type="RefSeq" id="WP_377064216.1">
    <property type="nucleotide sequence ID" value="NZ_JBHSJJ010000005.1"/>
</dbReference>
<gene>
    <name evidence="1" type="ORF">ACFPFU_10445</name>
</gene>
<accession>A0ABV9T0X4</accession>
<dbReference type="Gene3D" id="2.60.120.10">
    <property type="entry name" value="Jelly Rolls"/>
    <property type="match status" value="1"/>
</dbReference>
<dbReference type="SUPFAM" id="SSF51206">
    <property type="entry name" value="cAMP-binding domain-like"/>
    <property type="match status" value="1"/>
</dbReference>
<dbReference type="InterPro" id="IPR014710">
    <property type="entry name" value="RmlC-like_jellyroll"/>
</dbReference>